<dbReference type="PANTHER" id="PTHR30069:SF42">
    <property type="entry name" value="FERRIC AEROBACTIN RECEPTOR"/>
    <property type="match status" value="1"/>
</dbReference>
<feature type="chain" id="PRO_5031427085" evidence="12">
    <location>
        <begin position="28"/>
        <end position="713"/>
    </location>
</feature>
<sequence length="713" mass="78897">MTYPKKTRIVWLMPALLGSTLPGLVHAQSTTDETATDLSPLVVSATRNRSVAGKTPQKVTVITREQIEQQLAITSDRGQILGNLIPGYSPSRQKLSNTGETFRGRDALFLVDGVPQSNPMRDADRDSYTIDLDMVERIEVIHGASAEHGLGATGGIINFVTKRAEGGGVNHQVSSQLTFDDELDSEGFGHKLGYQLNAQQGNWDFFGGVTHQKRGIFRDGNGRNIGIDPIQGETQDSTSYDLFAKLGYWIDDNQNLVFSINRFELEGDNDYVRVSGDRAAGIPTSAERGTPNGEAPYNEAMTTQLAYHHADWFGNELDAKVYHQRFRAQFGPHPTAYPYQDEAGNTLYDQSRTRSDKLGAKFTLSRDGLFNDRLALATGVDLLQDETVQELTQTGRTYSPEATLNSAAAFLQGELRLADPLTLHAGVRQEWAELDVASYSTLDRDTSVENDLVAVGGGKPTFNETLFNIGLVYQATDWAQLFANYSQGFGMPDVGRVLRGVEDPGQDVDTLVDLSPIVTDNREVGARFDWGDYGLELSYFESDSDLGQRIEADDQGNYRVERERTEIRGVEISGDMRLNDTHDLQLSYAHTEGKSDTDGDDRVDTKLTGRNMAPDTLRLGWSAAWNDALSSHLQASHYFDRSYSANSDLEFDGYTLVDASLAYQLPVGRATFGIENLTDEQYITYYSQAGVVNDDLFFAGRGRTFTLGYQLDF</sequence>
<dbReference type="PROSITE" id="PS52016">
    <property type="entry name" value="TONB_DEPENDENT_REC_3"/>
    <property type="match status" value="1"/>
</dbReference>
<keyword evidence="8 9" id="KW-0998">Cell outer membrane</keyword>
<evidence type="ECO:0000256" key="7">
    <source>
        <dbReference type="ARBA" id="ARBA00023136"/>
    </source>
</evidence>
<dbReference type="Pfam" id="PF07715">
    <property type="entry name" value="Plug"/>
    <property type="match status" value="1"/>
</dbReference>
<protein>
    <submittedName>
        <fullName evidence="15">TonB-dependent receptor</fullName>
    </submittedName>
</protein>
<dbReference type="InterPro" id="IPR010917">
    <property type="entry name" value="TonB_rcpt_CS"/>
</dbReference>
<evidence type="ECO:0000256" key="3">
    <source>
        <dbReference type="ARBA" id="ARBA00022452"/>
    </source>
</evidence>
<keyword evidence="15" id="KW-0675">Receptor</keyword>
<dbReference type="Gene3D" id="2.170.130.10">
    <property type="entry name" value="TonB-dependent receptor, plug domain"/>
    <property type="match status" value="1"/>
</dbReference>
<dbReference type="InterPro" id="IPR012910">
    <property type="entry name" value="Plug_dom"/>
</dbReference>
<comment type="caution">
    <text evidence="15">The sequence shown here is derived from an EMBL/GenBank/DDBJ whole genome shotgun (WGS) entry which is preliminary data.</text>
</comment>
<evidence type="ECO:0000259" key="14">
    <source>
        <dbReference type="Pfam" id="PF07715"/>
    </source>
</evidence>
<keyword evidence="3 9" id="KW-1134">Transmembrane beta strand</keyword>
<dbReference type="InterPro" id="IPR000531">
    <property type="entry name" value="Beta-barrel_TonB"/>
</dbReference>
<keyword evidence="7 9" id="KW-0472">Membrane</keyword>
<feature type="domain" description="TonB-dependent receptor plug" evidence="14">
    <location>
        <begin position="54"/>
        <end position="156"/>
    </location>
</feature>
<gene>
    <name evidence="15" type="ORF">F0A17_15235</name>
</gene>
<dbReference type="Gene3D" id="2.40.170.20">
    <property type="entry name" value="TonB-dependent receptor, beta-barrel domain"/>
    <property type="match status" value="1"/>
</dbReference>
<dbReference type="PANTHER" id="PTHR30069">
    <property type="entry name" value="TONB-DEPENDENT OUTER MEMBRANE RECEPTOR"/>
    <property type="match status" value="1"/>
</dbReference>
<accession>A0A7V7FYH3</accession>
<keyword evidence="16" id="KW-1185">Reference proteome</keyword>
<evidence type="ECO:0000256" key="4">
    <source>
        <dbReference type="ARBA" id="ARBA00022692"/>
    </source>
</evidence>
<feature type="short sequence motif" description="TonB C-terminal box" evidence="10">
    <location>
        <begin position="696"/>
        <end position="713"/>
    </location>
</feature>
<dbReference type="InterPro" id="IPR036942">
    <property type="entry name" value="Beta-barrel_TonB_sf"/>
</dbReference>
<evidence type="ECO:0000313" key="15">
    <source>
        <dbReference type="EMBL" id="KAA0011443.1"/>
    </source>
</evidence>
<dbReference type="GO" id="GO:0044718">
    <property type="term" value="P:siderophore transmembrane transport"/>
    <property type="evidence" value="ECO:0007669"/>
    <property type="project" value="TreeGrafter"/>
</dbReference>
<dbReference type="EMBL" id="VTPY01000005">
    <property type="protein sequence ID" value="KAA0011443.1"/>
    <property type="molecule type" value="Genomic_DNA"/>
</dbReference>
<proteinExistence type="inferred from homology"/>
<dbReference type="Pfam" id="PF00593">
    <property type="entry name" value="TonB_dep_Rec_b-barrel"/>
    <property type="match status" value="1"/>
</dbReference>
<dbReference type="InterPro" id="IPR037066">
    <property type="entry name" value="Plug_dom_sf"/>
</dbReference>
<evidence type="ECO:0000256" key="6">
    <source>
        <dbReference type="ARBA" id="ARBA00023077"/>
    </source>
</evidence>
<reference evidence="15 16" key="1">
    <citation type="submission" date="2019-08" db="EMBL/GenBank/DDBJ databases">
        <title>Bioinformatics analysis of the strain L3 and L5.</title>
        <authorList>
            <person name="Li X."/>
        </authorList>
    </citation>
    <scope>NUCLEOTIDE SEQUENCE [LARGE SCALE GENOMIC DNA]</scope>
    <source>
        <strain evidence="15 16">L5</strain>
    </source>
</reference>
<dbReference type="PROSITE" id="PS01156">
    <property type="entry name" value="TONB_DEPENDENT_REC_2"/>
    <property type="match status" value="1"/>
</dbReference>
<dbReference type="CDD" id="cd01347">
    <property type="entry name" value="ligand_gated_channel"/>
    <property type="match status" value="1"/>
</dbReference>
<keyword evidence="2 9" id="KW-0813">Transport</keyword>
<dbReference type="Proteomes" id="UP000486760">
    <property type="component" value="Unassembled WGS sequence"/>
</dbReference>
<evidence type="ECO:0000256" key="5">
    <source>
        <dbReference type="ARBA" id="ARBA00022729"/>
    </source>
</evidence>
<keyword evidence="5 12" id="KW-0732">Signal</keyword>
<evidence type="ECO:0000256" key="1">
    <source>
        <dbReference type="ARBA" id="ARBA00004571"/>
    </source>
</evidence>
<keyword evidence="4 9" id="KW-0812">Transmembrane</keyword>
<comment type="subcellular location">
    <subcellularLocation>
        <location evidence="1 9">Cell outer membrane</location>
        <topology evidence="1 9">Multi-pass membrane protein</topology>
    </subcellularLocation>
</comment>
<dbReference type="InterPro" id="IPR039426">
    <property type="entry name" value="TonB-dep_rcpt-like"/>
</dbReference>
<evidence type="ECO:0000256" key="9">
    <source>
        <dbReference type="PROSITE-ProRule" id="PRU01360"/>
    </source>
</evidence>
<organism evidence="15 16">
    <name type="scientific">Billgrantia pellis</name>
    <dbReference type="NCBI Taxonomy" id="2606936"/>
    <lineage>
        <taxon>Bacteria</taxon>
        <taxon>Pseudomonadati</taxon>
        <taxon>Pseudomonadota</taxon>
        <taxon>Gammaproteobacteria</taxon>
        <taxon>Oceanospirillales</taxon>
        <taxon>Halomonadaceae</taxon>
        <taxon>Billgrantia</taxon>
    </lineage>
</organism>
<dbReference type="GO" id="GO:0009279">
    <property type="term" value="C:cell outer membrane"/>
    <property type="evidence" value="ECO:0007669"/>
    <property type="project" value="UniProtKB-SubCell"/>
</dbReference>
<comment type="similarity">
    <text evidence="9 11">Belongs to the TonB-dependent receptor family.</text>
</comment>
<dbReference type="RefSeq" id="WP_149329182.1">
    <property type="nucleotide sequence ID" value="NZ_VTPY01000005.1"/>
</dbReference>
<evidence type="ECO:0000256" key="12">
    <source>
        <dbReference type="SAM" id="SignalP"/>
    </source>
</evidence>
<dbReference type="AlphaFoldDB" id="A0A7V7FYH3"/>
<evidence type="ECO:0000313" key="16">
    <source>
        <dbReference type="Proteomes" id="UP000486760"/>
    </source>
</evidence>
<evidence type="ECO:0000256" key="10">
    <source>
        <dbReference type="PROSITE-ProRule" id="PRU10144"/>
    </source>
</evidence>
<evidence type="ECO:0000256" key="2">
    <source>
        <dbReference type="ARBA" id="ARBA00022448"/>
    </source>
</evidence>
<name>A0A7V7FYH3_9GAMM</name>
<dbReference type="SUPFAM" id="SSF56935">
    <property type="entry name" value="Porins"/>
    <property type="match status" value="1"/>
</dbReference>
<dbReference type="GO" id="GO:0015344">
    <property type="term" value="F:siderophore uptake transmembrane transporter activity"/>
    <property type="evidence" value="ECO:0007669"/>
    <property type="project" value="TreeGrafter"/>
</dbReference>
<evidence type="ECO:0000259" key="13">
    <source>
        <dbReference type="Pfam" id="PF00593"/>
    </source>
</evidence>
<feature type="domain" description="TonB-dependent receptor-like beta-barrel" evidence="13">
    <location>
        <begin position="265"/>
        <end position="677"/>
    </location>
</feature>
<evidence type="ECO:0000256" key="11">
    <source>
        <dbReference type="RuleBase" id="RU003357"/>
    </source>
</evidence>
<keyword evidence="6 11" id="KW-0798">TonB box</keyword>
<evidence type="ECO:0000256" key="8">
    <source>
        <dbReference type="ARBA" id="ARBA00023237"/>
    </source>
</evidence>
<feature type="signal peptide" evidence="12">
    <location>
        <begin position="1"/>
        <end position="27"/>
    </location>
</feature>